<feature type="transmembrane region" description="Helical" evidence="1">
    <location>
        <begin position="6"/>
        <end position="27"/>
    </location>
</feature>
<reference evidence="2 3" key="1">
    <citation type="submission" date="2021-08" db="EMBL/GenBank/DDBJ databases">
        <title>WGS of actinomycetes from Thailand.</title>
        <authorList>
            <person name="Thawai C."/>
        </authorList>
    </citation>
    <scope>NUCLEOTIDE SEQUENCE [LARGE SCALE GENOMIC DNA]</scope>
    <source>
        <strain evidence="2 3">PLK6-54</strain>
    </source>
</reference>
<comment type="caution">
    <text evidence="2">The sequence shown here is derived from an EMBL/GenBank/DDBJ whole genome shotgun (WGS) entry which is preliminary data.</text>
</comment>
<evidence type="ECO:0000313" key="2">
    <source>
        <dbReference type="EMBL" id="MBY8877476.1"/>
    </source>
</evidence>
<dbReference type="EMBL" id="JAINZZ010000006">
    <property type="protein sequence ID" value="MBY8877476.1"/>
    <property type="molecule type" value="Genomic_DNA"/>
</dbReference>
<keyword evidence="1" id="KW-1133">Transmembrane helix</keyword>
<organism evidence="2 3">
    <name type="scientific">Actinacidiphila acidipaludis</name>
    <dbReference type="NCBI Taxonomy" id="2873382"/>
    <lineage>
        <taxon>Bacteria</taxon>
        <taxon>Bacillati</taxon>
        <taxon>Actinomycetota</taxon>
        <taxon>Actinomycetes</taxon>
        <taxon>Kitasatosporales</taxon>
        <taxon>Streptomycetaceae</taxon>
        <taxon>Actinacidiphila</taxon>
    </lineage>
</organism>
<dbReference type="RefSeq" id="WP_222961641.1">
    <property type="nucleotide sequence ID" value="NZ_JAINZZ010000006.1"/>
</dbReference>
<name>A0ABS7Q2V3_9ACTN</name>
<protein>
    <submittedName>
        <fullName evidence="2">Uncharacterized protein</fullName>
    </submittedName>
</protein>
<evidence type="ECO:0000256" key="1">
    <source>
        <dbReference type="SAM" id="Phobius"/>
    </source>
</evidence>
<keyword evidence="1" id="KW-0472">Membrane</keyword>
<sequence length="246" mass="26308">MQIEAISAVAASGAAILGIPAALIVGFRQARAAREAVADGAQAASSQWRNNNRRDAVVAFILAVEQALELARAIKPADTPVDLEDAKSMRRELRKTLAVVQLEGPASIAELAEEVQKAVDGTLCAVMAEHRGIAPTLALRAAAARGDEAALALQRRLNGRSSNSSPADAQLWRDVVQAGILTSRQVSILSVRNRARREGRVYAGRPRVPFAGHYQSNRQALENFIMVVRDHLDSPSGAPLSRRLSA</sequence>
<keyword evidence="1" id="KW-0812">Transmembrane</keyword>
<keyword evidence="3" id="KW-1185">Reference proteome</keyword>
<dbReference type="Proteomes" id="UP000778578">
    <property type="component" value="Unassembled WGS sequence"/>
</dbReference>
<gene>
    <name evidence="2" type="ORF">K7862_07480</name>
</gene>
<proteinExistence type="predicted"/>
<evidence type="ECO:0000313" key="3">
    <source>
        <dbReference type="Proteomes" id="UP000778578"/>
    </source>
</evidence>
<accession>A0ABS7Q2V3</accession>